<keyword evidence="1" id="KW-0812">Transmembrane</keyword>
<dbReference type="Proteomes" id="UP000272781">
    <property type="component" value="Unassembled WGS sequence"/>
</dbReference>
<reference evidence="3 4" key="1">
    <citation type="submission" date="2018-11" db="EMBL/GenBank/DDBJ databases">
        <title>Genomic Encyclopedia of Type Strains, Phase IV (KMG-IV): sequencing the most valuable type-strain genomes for metagenomic binning, comparative biology and taxonomic classification.</title>
        <authorList>
            <person name="Goeker M."/>
        </authorList>
    </citation>
    <scope>NUCLEOTIDE SEQUENCE [LARGE SCALE GENOMIC DNA]</scope>
    <source>
        <strain evidence="3 4">DSM 27783</strain>
    </source>
</reference>
<evidence type="ECO:0000256" key="1">
    <source>
        <dbReference type="SAM" id="Phobius"/>
    </source>
</evidence>
<keyword evidence="2" id="KW-0614">Plasmid</keyword>
<evidence type="ECO:0000313" key="4">
    <source>
        <dbReference type="Proteomes" id="UP000272781"/>
    </source>
</evidence>
<reference evidence="2 5" key="2">
    <citation type="submission" date="2019-06" db="EMBL/GenBank/DDBJ databases">
        <title>A comparative analysis of the Nautiliaceae.</title>
        <authorList>
            <person name="Grosche A."/>
            <person name="Smedile F."/>
            <person name="Vetriani C."/>
        </authorList>
    </citation>
    <scope>NUCLEOTIDE SEQUENCE [LARGE SCALE GENOMIC DNA]</scope>
    <source>
        <strain evidence="2 5">TB6</strain>
        <plasmid evidence="2 5">unnamed1</plasmid>
    </source>
</reference>
<evidence type="ECO:0000313" key="3">
    <source>
        <dbReference type="EMBL" id="ROR38756.1"/>
    </source>
</evidence>
<keyword evidence="1" id="KW-0472">Membrane</keyword>
<dbReference type="Proteomes" id="UP000298805">
    <property type="component" value="Plasmid unnamed1"/>
</dbReference>
<protein>
    <submittedName>
        <fullName evidence="3">Uncharacterized protein</fullName>
    </submittedName>
</protein>
<gene>
    <name evidence="2" type="ORF">C6V80_09805</name>
    <name evidence="3" type="ORF">EDC58_1971</name>
</gene>
<dbReference type="AlphaFoldDB" id="A0AAJ4UX59"/>
<dbReference type="EMBL" id="RJVK01000006">
    <property type="protein sequence ID" value="ROR38756.1"/>
    <property type="molecule type" value="Genomic_DNA"/>
</dbReference>
<name>A0AAJ4UX59_9BACT</name>
<proteinExistence type="predicted"/>
<keyword evidence="1" id="KW-1133">Transmembrane helix</keyword>
<organism evidence="3 4">
    <name type="scientific">Caminibacter pacificus</name>
    <dbReference type="NCBI Taxonomy" id="1424653"/>
    <lineage>
        <taxon>Bacteria</taxon>
        <taxon>Pseudomonadati</taxon>
        <taxon>Campylobacterota</taxon>
        <taxon>Epsilonproteobacteria</taxon>
        <taxon>Nautiliales</taxon>
        <taxon>Nautiliaceae</taxon>
        <taxon>Caminibacter</taxon>
    </lineage>
</organism>
<geneLocation type="plasmid" evidence="2 5">
    <name>unnamed1</name>
</geneLocation>
<feature type="transmembrane region" description="Helical" evidence="1">
    <location>
        <begin position="172"/>
        <end position="189"/>
    </location>
</feature>
<dbReference type="EMBL" id="CP040940">
    <property type="protein sequence ID" value="QDD68138.1"/>
    <property type="molecule type" value="Genomic_DNA"/>
</dbReference>
<keyword evidence="5" id="KW-1185">Reference proteome</keyword>
<evidence type="ECO:0000313" key="2">
    <source>
        <dbReference type="EMBL" id="QDD68138.1"/>
    </source>
</evidence>
<dbReference type="RefSeq" id="WP_123353342.1">
    <property type="nucleotide sequence ID" value="NZ_CP040940.1"/>
</dbReference>
<evidence type="ECO:0000313" key="5">
    <source>
        <dbReference type="Proteomes" id="UP000298805"/>
    </source>
</evidence>
<sequence>MIVEYLVIPEKIKTETYELNHDEYKLEYFVKKDKNFIYLFPKDLFIENKLLINAYDLAEAIKRYFNSTIFIIVEEKDNNMNFFIGNTEILEKDYFAKFTFPIESLNLEIKKIKNFLDMLKMVLPNTKTIIFNINVKDEIVKLIPHDVAISSEETQNFFKKVPVFESKLKKKLPLIIGVILILLAFYFSTQIAESTNFQKESKIKQEAYKFNLQIRKTSNKSKKLKKELIQMKNALNGNLEIYKGQQ</sequence>
<accession>A0AAJ4UX59</accession>